<evidence type="ECO:0000313" key="1">
    <source>
        <dbReference type="EMBL" id="SVB79290.1"/>
    </source>
</evidence>
<dbReference type="AlphaFoldDB" id="A0A382GW65"/>
<dbReference type="PANTHER" id="PTHR40267">
    <property type="entry name" value="BLR3294 PROTEIN"/>
    <property type="match status" value="1"/>
</dbReference>
<protein>
    <recommendedName>
        <fullName evidence="2">Maleate isomerase</fullName>
    </recommendedName>
</protein>
<gene>
    <name evidence="1" type="ORF">METZ01_LOCUS232144</name>
</gene>
<proteinExistence type="predicted"/>
<reference evidence="1" key="1">
    <citation type="submission" date="2018-05" db="EMBL/GenBank/DDBJ databases">
        <authorList>
            <person name="Lanie J.A."/>
            <person name="Ng W.-L."/>
            <person name="Kazmierczak K.M."/>
            <person name="Andrzejewski T.M."/>
            <person name="Davidsen T.M."/>
            <person name="Wayne K.J."/>
            <person name="Tettelin H."/>
            <person name="Glass J.I."/>
            <person name="Rusch D."/>
            <person name="Podicherti R."/>
            <person name="Tsui H.-C.T."/>
            <person name="Winkler M.E."/>
        </authorList>
    </citation>
    <scope>NUCLEOTIDE SEQUENCE</scope>
</reference>
<dbReference type="EMBL" id="UINC01057767">
    <property type="protein sequence ID" value="SVB79290.1"/>
    <property type="molecule type" value="Genomic_DNA"/>
</dbReference>
<dbReference type="InterPro" id="IPR026286">
    <property type="entry name" value="MaiA/AMDase"/>
</dbReference>
<dbReference type="PIRSF" id="PIRSF015736">
    <property type="entry name" value="MI"/>
    <property type="match status" value="1"/>
</dbReference>
<dbReference type="PANTHER" id="PTHR40267:SF1">
    <property type="entry name" value="BLR3294 PROTEIN"/>
    <property type="match status" value="1"/>
</dbReference>
<accession>A0A382GW65</accession>
<dbReference type="Pfam" id="PF17645">
    <property type="entry name" value="Amdase"/>
    <property type="match status" value="1"/>
</dbReference>
<evidence type="ECO:0008006" key="2">
    <source>
        <dbReference type="Google" id="ProtNLM"/>
    </source>
</evidence>
<organism evidence="1">
    <name type="scientific">marine metagenome</name>
    <dbReference type="NCBI Taxonomy" id="408172"/>
    <lineage>
        <taxon>unclassified sequences</taxon>
        <taxon>metagenomes</taxon>
        <taxon>ecological metagenomes</taxon>
    </lineage>
</organism>
<dbReference type="InterPro" id="IPR053714">
    <property type="entry name" value="Iso_Racemase_Enz_sf"/>
</dbReference>
<sequence>MSTDFTIEQDYRKICHLLPVDIFVNRIPFINPLNHENYLKMADHISEVSGEILPGEKIDVIAYGCTSGTIAIGEDRIKNEINKSKPEALVTTPITAALKAFRKLNLNKIAVLTPYPKNVNSTVFNYLIQNNIDIDSFHSFNLNYDSEIAQVDSDNLLDNIAKIDLQKVDGLFVSCTALKIVDILDQVEKKFSTTVVSSNQAIIWDSLKLANIHADIQGYGKLFVS</sequence>
<dbReference type="Gene3D" id="3.40.50.12500">
    <property type="match status" value="1"/>
</dbReference>
<name>A0A382GW65_9ZZZZ</name>